<reference evidence="1 2" key="1">
    <citation type="submission" date="2023-10" db="EMBL/GenBank/DDBJ databases">
        <title>Comparative genomics analysis reveals potential genetic determinants of host preference in Cryptosporidium xiaoi.</title>
        <authorList>
            <person name="Xiao L."/>
            <person name="Li J."/>
        </authorList>
    </citation>
    <scope>NUCLEOTIDE SEQUENCE [LARGE SCALE GENOMIC DNA]</scope>
    <source>
        <strain evidence="1 2">52996</strain>
    </source>
</reference>
<organism evidence="1 2">
    <name type="scientific">Cryptosporidium xiaoi</name>
    <dbReference type="NCBI Taxonomy" id="659607"/>
    <lineage>
        <taxon>Eukaryota</taxon>
        <taxon>Sar</taxon>
        <taxon>Alveolata</taxon>
        <taxon>Apicomplexa</taxon>
        <taxon>Conoidasida</taxon>
        <taxon>Coccidia</taxon>
        <taxon>Eucoccidiorida</taxon>
        <taxon>Eimeriorina</taxon>
        <taxon>Cryptosporidiidae</taxon>
        <taxon>Cryptosporidium</taxon>
    </lineage>
</organism>
<sequence length="2653" mass="309632">MKRNVFFMRDDLIFPLIKNNVVEYKCEIPCFFIDNNENILFSLACNYFSLGQFELGRSVIIQLASIESKKAHMLLKHIILNGQPPEWQLSPSIPSSAHLIFACIKEFRFLTENIDFENDPRNELDLLLTQLILGGSFTHTDYNNIREIRLFYNIFFNLFKQDTSKEYFFIHELKFIPKIMCIPSYLSRIPSYSIKSVYFFDELGVKFRDALSLKNLISGLLSYSISSPKIFGHISKHLMMEDCIVLDIENISVGIKNTFISSLKSIRTSIQWIIIKSCFSVIINYIEKSIPIYLLKDNFHKLLCELKLKFLFSCDKANNNERNDQPDEEYLVLCEKSLLFIFSFYSLLNFFIKHNLCEQILIRYLKNNFELLKRYENICYDNSFCPNMLGFKGMKKTIFYRDDFLFMGIWENIINGERLINNSLDCFGEFLNSNSKEISLFNIILENDISLTREYFGFDSPFGIISLTKFNRKELNETFFERFFNEKIFDYEILENGPLYWCEFLNYLKVIKHRYEEAPVSFAMKILSKETYEKCSFDLIGKLNTLFPSFRPLNIFLGLKEDPIFNWKLIKNLWLPFRLGKVQASFSNENELLVNKLDEISRQLIISILVARGLRLNYLENDKLFENTTKVIFRRIVRSKSIIRCCIDTINENKDAEGFKWRFIEGFVSGITSLPITNGMGAELLTQERDCLKSYLIFEEFYSIFKKGNSIVGSRMQNISIELGGLCSRKFHEELIYSCYCLILISFEELVIKISMKDGSFFPNSFSFIFYYLFIWCNRLSVTNELRMLKIITNIFEKYLSFVEFVLYSIPIKAPNYSSDNNEIQIFTWWYKDIIHIPIKAFKAGESLICMQNFSHSLCIEDERVKLRKVYRSSPWYSCLLEFELINCIETINYSSIEHVKYINNIISSSINIVRLLHIQNYEKAFSLIFDNTNVKKEVKYLTLDEIIFQVLIKKISTVARIHIFLSLIRAISERIDHQYVKLGEHLTILELMDSIVFILKNVVISPKNDIGFLIKFTPDLYYLCITIDYYISAGSKSDENSQALHKINEKIVNYELKAIKYLEKTVIRVIRKTFNKLNIFFKSGKPTSLNKYILEIDISPQQDSHIKSHLDYISSRKIITTNLTQSICCLVETSKNKSEAPRNFGNISNIINQSLNTFENYGNINYLYSVLLYVKEILNLIGFSEDIEFIPILALEPIEIISYSFFHKNINGSEKLSTLMNENFLHMIIKSINNLKLGDDPNNISTGDLELFYSSFVNNSVSFGLIVHNILPILNVDFGFKIWKFALYKIDGSGYINNTQIMRNLMDHRINKYKILKINREKISSSNYSDVFVGIECLIFSCYHNNFDKWLNLVDVLHNINLNDIYVSETLIGKIEIGSDLLSLNSSINIVVFLLLYHLSRKIIGIGSCREICNIINSSRHINLTSFPFFVYNTVINFINELDPNSLLDLIDITLKNMAKINGSNIQYLNANIEFIRDNMFTIFSVIREFCIEYINSFSDTLIWDKWSKIIKNWSSTKGIVTIISFFIELKLFNLANFISDNLLFKVLKENGGEEYTKSILGKLFSEEDIIGEIKSVSNFEHNKFILEINNVISNLRDCYLLEKSGFKLINPLFSRKIQNFETVAKLFNKMINTEEKYMFVEALIASQSLTSDINRMNILKTISLSLRLLKELNLKKIRNIYLYSPYLILRIGVLERNCKILEFLEREIDIFFKSDRILLNIIEESFGINIDEFSLKEKIRTSAIFGQANPYNCFKLFPIVSEEEFTVGFEPLIKLNNNDICFNIKLLSLLPKNESTFNFVFKIADELSARLNIFFKKYISFYSLVKHNFRDSFIWIKEEGALGANTSNLHPFSRLKNLRQNKFTNYNLFDNYKGKKYLTEKYFGTIYKKNSKSALNNTSNSLSILRLYFKNIIKLLRWGEQNFRSLNFSIMINTLPLLFELWFRLPGISISLKDIMSPKYDTLCHIISIDQVDLGRSILNLNIIFSKSGERKSHELDNKFLSVRNLIYNSIVFSNMSLNLNNLHFKPKYQNKITGTTSKSRNKMILEIFFNKWKVSEFKNVDIEIFNDNTVNLIEHSFLSRFGILNSLIIKIFLTSISWIIRINNNGKNNKFKLPLDFAGIIKSDHDIVKLFEVYHNLFNLSKQIPRKQINIVDFLQKWLNIYTTSQVFESFFQGACKNQSLSTSVLALEQILSILKGNIFLTEDKPPKIHTGMLTLFDHSCFRKKISIHNKIFKYNMINQILLQNNQNHISIINSLVKLNLWWETMVYILRWSFELGHSKSRSLVNNDRSSRSTNKSVIASFDVLYCELVVKKAHSLNQLEDLIDSMNQALPYGGPRATITIRKCRQIIQKYLEHHGALEMLYMSIIYTALNHDVSHAIAGTIAVHLSLTNHVNFDARIGYLNLAFHHFTAADWSLRRRLKIGPTKKQSRAPNLTSNLQIIEHEYTHNPFSKAYNSSNYARNMENILIDSIGDVQVNNLNTSPWGGLSQTSLQKIIRLIELQDSISFHLIRENSNLSILSPKYEDRRDTIIKLFLKNEFYFGFKACKILDVPLLEVLVYTTKCLIESHQTNRPLLRFIDSMKHWLPTDDVDALVSNAVNMWISEKRINLNLIEDGDKKSITELIDKFANTLSRREAYNMINPNESRNFLE</sequence>
<evidence type="ECO:0000313" key="1">
    <source>
        <dbReference type="EMBL" id="KAK6588120.1"/>
    </source>
</evidence>
<dbReference type="EMBL" id="JAWDEY010000035">
    <property type="protein sequence ID" value="KAK6588120.1"/>
    <property type="molecule type" value="Genomic_DNA"/>
</dbReference>
<gene>
    <name evidence="1" type="ORF">RS030_71026</name>
</gene>
<keyword evidence="2" id="KW-1185">Reference proteome</keyword>
<protein>
    <submittedName>
        <fullName evidence="1">Uncharacterized protein</fullName>
    </submittedName>
</protein>
<dbReference type="Proteomes" id="UP001311799">
    <property type="component" value="Unassembled WGS sequence"/>
</dbReference>
<comment type="caution">
    <text evidence="1">The sequence shown here is derived from an EMBL/GenBank/DDBJ whole genome shotgun (WGS) entry which is preliminary data.</text>
</comment>
<evidence type="ECO:0000313" key="2">
    <source>
        <dbReference type="Proteomes" id="UP001311799"/>
    </source>
</evidence>
<proteinExistence type="predicted"/>
<name>A0AAV9XTN8_9CRYT</name>
<accession>A0AAV9XTN8</accession>